<evidence type="ECO:0008006" key="3">
    <source>
        <dbReference type="Google" id="ProtNLM"/>
    </source>
</evidence>
<dbReference type="Proteomes" id="UP000438182">
    <property type="component" value="Unassembled WGS sequence"/>
</dbReference>
<organism evidence="1 2">
    <name type="scientific">Agromyces seonyuensis</name>
    <dbReference type="NCBI Taxonomy" id="2662446"/>
    <lineage>
        <taxon>Bacteria</taxon>
        <taxon>Bacillati</taxon>
        <taxon>Actinomycetota</taxon>
        <taxon>Actinomycetes</taxon>
        <taxon>Micrococcales</taxon>
        <taxon>Microbacteriaceae</taxon>
        <taxon>Agromyces</taxon>
    </lineage>
</organism>
<proteinExistence type="predicted"/>
<accession>A0A6I4P818</accession>
<gene>
    <name evidence="1" type="ORF">GB864_15730</name>
</gene>
<dbReference type="RefSeq" id="WP_160426651.1">
    <property type="nucleotide sequence ID" value="NZ_WSTA01000092.1"/>
</dbReference>
<sequence>MEFDWIGDDGTAERCVVALSPRGGMRVESRVVGPFGTCGYRASTDEEWRFTELTLELGGRRLDVRRRDAGWTVDGTPRPDLAPAVDLDLSISPVTNTLPIRRLALRIGDSADLTTGYVAVPELTVAPDPQRYTRTGAREYRYESLDSEFARTITVDEAGFVVEYPGLFHRGG</sequence>
<comment type="caution">
    <text evidence="1">The sequence shown here is derived from an EMBL/GenBank/DDBJ whole genome shotgun (WGS) entry which is preliminary data.</text>
</comment>
<dbReference type="Pfam" id="PF06475">
    <property type="entry name" value="Glycolipid_bind"/>
    <property type="match status" value="1"/>
</dbReference>
<dbReference type="AlphaFoldDB" id="A0A6I4P818"/>
<dbReference type="InterPro" id="IPR009467">
    <property type="entry name" value="Glycolipid-bd_prot_put"/>
</dbReference>
<name>A0A6I4P818_9MICO</name>
<reference evidence="1 2" key="1">
    <citation type="submission" date="2019-12" db="EMBL/GenBank/DDBJ databases">
        <authorList>
            <person name="Kim Y.S."/>
        </authorList>
    </citation>
    <scope>NUCLEOTIDE SEQUENCE [LARGE SCALE GENOMIC DNA]</scope>
    <source>
        <strain evidence="1 2">MMS17-SY077</strain>
    </source>
</reference>
<evidence type="ECO:0000313" key="1">
    <source>
        <dbReference type="EMBL" id="MWB99997.1"/>
    </source>
</evidence>
<protein>
    <recommendedName>
        <fullName evidence="3">Glycolipid-binding domain-containing protein</fullName>
    </recommendedName>
</protein>
<evidence type="ECO:0000313" key="2">
    <source>
        <dbReference type="Proteomes" id="UP000438182"/>
    </source>
</evidence>
<dbReference type="EMBL" id="WSTA01000092">
    <property type="protein sequence ID" value="MWB99997.1"/>
    <property type="molecule type" value="Genomic_DNA"/>
</dbReference>
<keyword evidence="2" id="KW-1185">Reference proteome</keyword>
<dbReference type="SUPFAM" id="SSF159275">
    <property type="entry name" value="PA1994-like"/>
    <property type="match status" value="1"/>
</dbReference>